<dbReference type="GeneID" id="28721251"/>
<dbReference type="Araport" id="AT5G45277"/>
<accession>A0A1P8BEG4</accession>
<dbReference type="SUPFAM" id="SSF54654">
    <property type="entry name" value="CI-2 family of serine protease inhibitors"/>
    <property type="match status" value="1"/>
</dbReference>
<dbReference type="Proteomes" id="UP000006548">
    <property type="component" value="Chromosome 5"/>
</dbReference>
<dbReference type="InParanoid" id="A0A1P8BEG4"/>
<reference evidence="6" key="2">
    <citation type="journal article" date="2017" name="Plant J.">
        <title>Araport11: a complete reannotation of the Arabidopsis thaliana reference genome.</title>
        <authorList>
            <person name="Cheng C.Y."/>
            <person name="Krishnakumar V."/>
            <person name="Chan A.P."/>
            <person name="Thibaud-Nissen F."/>
            <person name="Schobel S."/>
            <person name="Town C.D."/>
        </authorList>
    </citation>
    <scope>GENOME REANNOTATION</scope>
    <source>
        <strain evidence="6">cv. Columbia</strain>
    </source>
</reference>
<dbReference type="Gene3D" id="3.30.10.10">
    <property type="entry name" value="Trypsin Inhibitor V, subunit A"/>
    <property type="match status" value="1"/>
</dbReference>
<dbReference type="OMA" id="CPNGPVQ"/>
<evidence type="ECO:0000256" key="2">
    <source>
        <dbReference type="ARBA" id="ARBA00022690"/>
    </source>
</evidence>
<evidence type="ECO:0000313" key="5">
    <source>
        <dbReference type="EMBL" id="ANM69957.1"/>
    </source>
</evidence>
<evidence type="ECO:0000313" key="6">
    <source>
        <dbReference type="Proteomes" id="UP000006548"/>
    </source>
</evidence>
<dbReference type="EMBL" id="CP002688">
    <property type="protein sequence ID" value="ANM69957.1"/>
    <property type="molecule type" value="Genomic_DNA"/>
</dbReference>
<dbReference type="FunCoup" id="A0A1P8BEG4">
    <property type="interactions" value="1"/>
</dbReference>
<gene>
    <name evidence="4 5" type="ordered locus">At5g45277</name>
</gene>
<name>A0A1P8BEG4_ARATH</name>
<dbReference type="RefSeq" id="NP_001331601.1">
    <property type="nucleotide sequence ID" value="NM_001344605.1"/>
</dbReference>
<keyword evidence="2" id="KW-0646">Protease inhibitor</keyword>
<dbReference type="PANTHER" id="PTHR33091">
    <property type="entry name" value="PROTEIN, PUTATIVE, EXPRESSED-RELATED"/>
    <property type="match status" value="1"/>
</dbReference>
<keyword evidence="6" id="KW-1185">Reference proteome</keyword>
<keyword evidence="3" id="KW-0722">Serine protease inhibitor</keyword>
<dbReference type="InterPro" id="IPR036354">
    <property type="entry name" value="Prot_inh_pot1_sf"/>
</dbReference>
<dbReference type="SMR" id="A0A1P8BEG4"/>
<dbReference type="TAIR" id="AT5G45277"/>
<dbReference type="GO" id="GO:0004867">
    <property type="term" value="F:serine-type endopeptidase inhibitor activity"/>
    <property type="evidence" value="ECO:0007669"/>
    <property type="project" value="UniProtKB-KW"/>
</dbReference>
<proteinExistence type="inferred from homology"/>
<dbReference type="ExpressionAtlas" id="A0A1P8BEG4">
    <property type="expression patterns" value="baseline"/>
</dbReference>
<dbReference type="AlphaFoldDB" id="A0A1P8BEG4"/>
<dbReference type="GO" id="GO:0009611">
    <property type="term" value="P:response to wounding"/>
    <property type="evidence" value="ECO:0007669"/>
    <property type="project" value="InterPro"/>
</dbReference>
<protein>
    <submittedName>
        <fullName evidence="5">Inhibitor of trypsin/hageman factor-like protein</fullName>
    </submittedName>
</protein>
<reference evidence="5 6" key="1">
    <citation type="journal article" date="2000" name="Nature">
        <title>Sequence and analysis of chromosome 5 of the plant Arabidopsis thaliana.</title>
        <authorList>
            <consortium name="Kazusa DNA Research Institute"/>
            <consortium name="Cold Spring Harbor and Washington University in St Louis Sequencing Consortium"/>
            <consortium name="European Union Arabidopsis Genome Sequencing Consortium"/>
            <person name="Tabata S."/>
            <person name="Kaneko T."/>
            <person name="Nakamura Y."/>
            <person name="Kotani H."/>
            <person name="Kato T."/>
            <person name="Asamizu E."/>
            <person name="Miyajima N."/>
            <person name="Sasamoto S."/>
            <person name="Kimura T."/>
            <person name="Hosouchi T."/>
            <person name="Kawashima K."/>
            <person name="Kohara M."/>
            <person name="Matsumoto M."/>
            <person name="Matsuno A."/>
            <person name="Muraki A."/>
            <person name="Nakayama S."/>
            <person name="Nakazaki N."/>
            <person name="Naruo K."/>
            <person name="Okumura S."/>
            <person name="Shinpo S."/>
            <person name="Takeuchi C."/>
            <person name="Wada T."/>
            <person name="Watanabe A."/>
            <person name="Yamada M."/>
            <person name="Yasuda M."/>
            <person name="Sato S."/>
            <person name="de la Bastide M."/>
            <person name="Huang E."/>
            <person name="Spiegel L."/>
            <person name="Gnoj L."/>
            <person name="O'Shaughnessy A."/>
            <person name="Preston R."/>
            <person name="Habermann K."/>
            <person name="Murray J."/>
            <person name="Johnson D."/>
            <person name="Rohlfing T."/>
            <person name="Nelson J."/>
            <person name="Stoneking T."/>
            <person name="Pepin K."/>
            <person name="Spieth J."/>
            <person name="Sekhon M."/>
            <person name="Armstrong J."/>
            <person name="Becker M."/>
            <person name="Belter E."/>
            <person name="Cordum H."/>
            <person name="Cordes M."/>
            <person name="Courtney L."/>
            <person name="Courtney W."/>
            <person name="Dante M."/>
            <person name="Du H."/>
            <person name="Edwards J."/>
            <person name="Fryman J."/>
            <person name="Haakensen B."/>
            <person name="Lamar E."/>
            <person name="Latreille P."/>
            <person name="Leonard S."/>
            <person name="Meyer R."/>
            <person name="Mulvaney E."/>
            <person name="Ozersky P."/>
            <person name="Riley A."/>
            <person name="Strowmatt C."/>
            <person name="Wagner-McPherson C."/>
            <person name="Wollam A."/>
            <person name="Yoakum M."/>
            <person name="Bell M."/>
            <person name="Dedhia N."/>
            <person name="Parnell L."/>
            <person name="Shah R."/>
            <person name="Rodriguez M."/>
            <person name="See L.H."/>
            <person name="Vil D."/>
            <person name="Baker J."/>
            <person name="Kirchoff K."/>
            <person name="Toth K."/>
            <person name="King L."/>
            <person name="Bahret A."/>
            <person name="Miller B."/>
            <person name="Marra M."/>
            <person name="Martienssen R."/>
            <person name="McCombie W.R."/>
            <person name="Wilson R.K."/>
            <person name="Murphy G."/>
            <person name="Bancroft I."/>
            <person name="Volckaert G."/>
            <person name="Wambutt R."/>
            <person name="Dusterhoft A."/>
            <person name="Stiekema W."/>
            <person name="Pohl T."/>
            <person name="Entian K.D."/>
            <person name="Terryn N."/>
            <person name="Hartley N."/>
            <person name="Bent E."/>
            <person name="Johnson S."/>
            <person name="Langham S.A."/>
            <person name="McCullagh B."/>
            <person name="Robben J."/>
            <person name="Grymonprez B."/>
            <person name="Zimmermann W."/>
            <person name="Ramsperger U."/>
            <person name="Wedler H."/>
            <person name="Balke K."/>
            <person name="Wedler E."/>
            <person name="Peters S."/>
            <person name="van Staveren M."/>
            <person name="Dirkse W."/>
            <person name="Mooijman P."/>
            <person name="Lankhorst R.K."/>
            <person name="Weitzenegger T."/>
            <person name="Bothe G."/>
            <person name="Rose M."/>
            <person name="Hauf J."/>
            <person name="Berneiser S."/>
            <person name="Hempel S."/>
            <person name="Feldpausch M."/>
            <person name="Lamberth S."/>
            <person name="Villarroel R."/>
            <person name="Gielen J."/>
            <person name="Ardiles W."/>
            <person name="Bents O."/>
            <person name="Lemcke K."/>
            <person name="Kolesov G."/>
            <person name="Mayer K."/>
            <person name="Rudd S."/>
            <person name="Schoof H."/>
            <person name="Schueller C."/>
            <person name="Zaccaria P."/>
            <person name="Mewes H.W."/>
            <person name="Bevan M."/>
            <person name="Fransz P."/>
        </authorList>
    </citation>
    <scope>NUCLEOTIDE SEQUENCE [LARGE SCALE GENOMIC DNA]</scope>
    <source>
        <strain evidence="6">cv. Columbia</strain>
    </source>
</reference>
<dbReference type="KEGG" id="ath:AT5G45277"/>
<sequence>MKVEWPELRGVSGLQAKATIESDNPLVTAFIYPQGVYLPSINCCNRVILYVPAEDCPNGPVQNRLLVG</sequence>
<organism evidence="5 6">
    <name type="scientific">Arabidopsis thaliana</name>
    <name type="common">Mouse-ear cress</name>
    <dbReference type="NCBI Taxonomy" id="3702"/>
    <lineage>
        <taxon>Eukaryota</taxon>
        <taxon>Viridiplantae</taxon>
        <taxon>Streptophyta</taxon>
        <taxon>Embryophyta</taxon>
        <taxon>Tracheophyta</taxon>
        <taxon>Spermatophyta</taxon>
        <taxon>Magnoliopsida</taxon>
        <taxon>eudicotyledons</taxon>
        <taxon>Gunneridae</taxon>
        <taxon>Pentapetalae</taxon>
        <taxon>rosids</taxon>
        <taxon>malvids</taxon>
        <taxon>Brassicales</taxon>
        <taxon>Brassicaceae</taxon>
        <taxon>Camelineae</taxon>
        <taxon>Arabidopsis</taxon>
    </lineage>
</organism>
<dbReference type="PANTHER" id="PTHR33091:SF99">
    <property type="entry name" value="INHIBITOR OF TRYPSIN_HAGEMAN FACTOR-LIKE PROTEIN-RELATED"/>
    <property type="match status" value="1"/>
</dbReference>
<evidence type="ECO:0000256" key="3">
    <source>
        <dbReference type="ARBA" id="ARBA00022900"/>
    </source>
</evidence>
<dbReference type="Pfam" id="PF00280">
    <property type="entry name" value="potato_inhibit"/>
    <property type="match status" value="1"/>
</dbReference>
<comment type="similarity">
    <text evidence="1">Belongs to the protease inhibitor I13 (potato type I serine protease inhibitor) family.</text>
</comment>
<dbReference type="InterPro" id="IPR000864">
    <property type="entry name" value="Prot_inh_pot1"/>
</dbReference>
<evidence type="ECO:0000256" key="1">
    <source>
        <dbReference type="ARBA" id="ARBA00008210"/>
    </source>
</evidence>
<evidence type="ECO:0000313" key="4">
    <source>
        <dbReference type="Araport" id="AT5G45277"/>
    </source>
</evidence>